<dbReference type="OrthoDB" id="3405625at2"/>
<keyword evidence="4 7" id="KW-1133">Transmembrane helix</keyword>
<evidence type="ECO:0000313" key="10">
    <source>
        <dbReference type="Proteomes" id="UP000331127"/>
    </source>
</evidence>
<feature type="transmembrane region" description="Helical" evidence="7">
    <location>
        <begin position="800"/>
        <end position="823"/>
    </location>
</feature>
<dbReference type="GO" id="GO:0022857">
    <property type="term" value="F:transmembrane transporter activity"/>
    <property type="evidence" value="ECO:0007669"/>
    <property type="project" value="TreeGrafter"/>
</dbReference>
<keyword evidence="5 7" id="KW-0472">Membrane</keyword>
<dbReference type="Pfam" id="PF02687">
    <property type="entry name" value="FtsX"/>
    <property type="match status" value="2"/>
</dbReference>
<feature type="domain" description="ABC3 transporter permease C-terminal" evidence="8">
    <location>
        <begin position="298"/>
        <end position="412"/>
    </location>
</feature>
<dbReference type="Proteomes" id="UP000331127">
    <property type="component" value="Unassembled WGS sequence"/>
</dbReference>
<feature type="transmembrane region" description="Helical" evidence="7">
    <location>
        <begin position="430"/>
        <end position="453"/>
    </location>
</feature>
<evidence type="ECO:0000256" key="3">
    <source>
        <dbReference type="ARBA" id="ARBA00022692"/>
    </source>
</evidence>
<dbReference type="GO" id="GO:0005886">
    <property type="term" value="C:plasma membrane"/>
    <property type="evidence" value="ECO:0007669"/>
    <property type="project" value="UniProtKB-SubCell"/>
</dbReference>
<dbReference type="InterPro" id="IPR003838">
    <property type="entry name" value="ABC3_permease_C"/>
</dbReference>
<feature type="transmembrane region" description="Helical" evidence="7">
    <location>
        <begin position="753"/>
        <end position="779"/>
    </location>
</feature>
<comment type="subcellular location">
    <subcellularLocation>
        <location evidence="1">Cell membrane</location>
        <topology evidence="1">Multi-pass membrane protein</topology>
    </subcellularLocation>
</comment>
<feature type="transmembrane region" description="Helical" evidence="7">
    <location>
        <begin position="459"/>
        <end position="483"/>
    </location>
</feature>
<protein>
    <recommendedName>
        <fullName evidence="8">ABC3 transporter permease C-terminal domain-containing protein</fullName>
    </recommendedName>
</protein>
<evidence type="ECO:0000256" key="5">
    <source>
        <dbReference type="ARBA" id="ARBA00023136"/>
    </source>
</evidence>
<dbReference type="AlphaFoldDB" id="A0A5M3WPR8"/>
<evidence type="ECO:0000313" key="9">
    <source>
        <dbReference type="EMBL" id="GES10944.1"/>
    </source>
</evidence>
<evidence type="ECO:0000256" key="4">
    <source>
        <dbReference type="ARBA" id="ARBA00022989"/>
    </source>
</evidence>
<dbReference type="PANTHER" id="PTHR30572">
    <property type="entry name" value="MEMBRANE COMPONENT OF TRANSPORTER-RELATED"/>
    <property type="match status" value="1"/>
</dbReference>
<dbReference type="PANTHER" id="PTHR30572:SF4">
    <property type="entry name" value="ABC TRANSPORTER PERMEASE YTRF"/>
    <property type="match status" value="1"/>
</dbReference>
<keyword evidence="10" id="KW-1185">Reference proteome</keyword>
<name>A0A5M3WPR8_9ACTN</name>
<accession>A0A5M3WPR8</accession>
<feature type="transmembrane region" description="Helical" evidence="7">
    <location>
        <begin position="859"/>
        <end position="883"/>
    </location>
</feature>
<evidence type="ECO:0000259" key="8">
    <source>
        <dbReference type="Pfam" id="PF02687"/>
    </source>
</evidence>
<evidence type="ECO:0000256" key="1">
    <source>
        <dbReference type="ARBA" id="ARBA00004651"/>
    </source>
</evidence>
<feature type="transmembrane region" description="Helical" evidence="7">
    <location>
        <begin position="21"/>
        <end position="43"/>
    </location>
</feature>
<keyword evidence="2" id="KW-1003">Cell membrane</keyword>
<evidence type="ECO:0000256" key="6">
    <source>
        <dbReference type="ARBA" id="ARBA00038076"/>
    </source>
</evidence>
<evidence type="ECO:0000256" key="2">
    <source>
        <dbReference type="ARBA" id="ARBA00022475"/>
    </source>
</evidence>
<comment type="caution">
    <text evidence="9">The sequence shown here is derived from an EMBL/GenBank/DDBJ whole genome shotgun (WGS) entry which is preliminary data.</text>
</comment>
<feature type="transmembrane region" description="Helical" evidence="7">
    <location>
        <begin position="294"/>
        <end position="317"/>
    </location>
</feature>
<comment type="similarity">
    <text evidence="6">Belongs to the ABC-4 integral membrane protein family.</text>
</comment>
<feature type="transmembrane region" description="Helical" evidence="7">
    <location>
        <begin position="346"/>
        <end position="366"/>
    </location>
</feature>
<dbReference type="InterPro" id="IPR050250">
    <property type="entry name" value="Macrolide_Exporter_MacB"/>
</dbReference>
<reference evidence="9 10" key="1">
    <citation type="submission" date="2019-10" db="EMBL/GenBank/DDBJ databases">
        <title>Whole genome shotgun sequence of Acrocarpospora macrocephala NBRC 16266.</title>
        <authorList>
            <person name="Ichikawa N."/>
            <person name="Kimura A."/>
            <person name="Kitahashi Y."/>
            <person name="Komaki H."/>
            <person name="Oguchi A."/>
        </authorList>
    </citation>
    <scope>NUCLEOTIDE SEQUENCE [LARGE SCALE GENOMIC DNA]</scope>
    <source>
        <strain evidence="9 10">NBRC 16266</strain>
    </source>
</reference>
<feature type="transmembrane region" description="Helical" evidence="7">
    <location>
        <begin position="512"/>
        <end position="532"/>
    </location>
</feature>
<feature type="domain" description="ABC3 transporter permease C-terminal" evidence="8">
    <location>
        <begin position="757"/>
        <end position="883"/>
    </location>
</feature>
<organism evidence="9 10">
    <name type="scientific">Acrocarpospora macrocephala</name>
    <dbReference type="NCBI Taxonomy" id="150177"/>
    <lineage>
        <taxon>Bacteria</taxon>
        <taxon>Bacillati</taxon>
        <taxon>Actinomycetota</taxon>
        <taxon>Actinomycetes</taxon>
        <taxon>Streptosporangiales</taxon>
        <taxon>Streptosporangiaceae</taxon>
        <taxon>Acrocarpospora</taxon>
    </lineage>
</organism>
<sequence length="895" mass="92266">MSALRTILRLSRHDLRRAKGRSLLIFLMIAVPVALVSHLLVLYTTAAVNAEEAIPAELGSRADAQVRSVGYGLPVEQDAFGELWKIAGETAPDSAKRSWTTAQIAAATGGRVSRITEGEQVVELAGDRQWIYAYEIDSRDPLTQGTYVQVSGRMPANAGEAAVSRTLAELAPIGSTLRLPRTDTRVRVVGVAESAGNMSPSDAMIMLPGVADPAPESTLVLQPAEGAVPDATTVRPAREVHWLVDTPAPVGWAEVRRLNKEGLVVRSRAVAADPPELPTLFRRDVTSGADATGVLLGILLIVLEVVLLAGPAFAVGLRRRRRDLGLLAAQGAEPGQLRRLMLADGLVLGSLAGLAGVPLGIGIAALTVWRANLPVPVYGPFEVPGWLLAGVAALALASGLLAALTPAIQAGRADVAAVLAGRRDRVRDRAGLPVLGLVLVVAGTACCALGARLMGAPSLALLAIVFGVLVLLLGLVALTPLLVRVAGRTRAWLPLPLRLAARDAARNRGRTAPAVAAVMAAMAGLTTIAVLLSSQDADRRVNYVSVQAPGTAMVFAEDLAADRWAGVRSAVADELPGVPLIEVKTVVSAGDDLPPLSSHAQLVRSCQGCGYASSLLGDVVVGGRDLLRYVLGKDDPVAAAALAAGKAVVFDANGVHGGKARISVPGTADKPTRVTVSAVAVRADRPPPVGAILPDGLASASRLTARTTALLIDPADLRLTAEQERRVGARVSELSGQVNLKVTRGPQAREGDLTLAVITLVAGLLVLVAAVVATALAAADARPDLDTMAAIGASPWTRRLTVAGQGAFIAGLGTLVGLAAGLVPGSLAAWAVTGAPDGGIRYGADTATNPEFAATPIVAVPWMLLVGTALVLPLLAALITGVFTRARVRPPRRLT</sequence>
<dbReference type="RefSeq" id="WP_155356339.1">
    <property type="nucleotide sequence ID" value="NZ_BAAAHL010000056.1"/>
</dbReference>
<keyword evidence="3 7" id="KW-0812">Transmembrane</keyword>
<dbReference type="EMBL" id="BLAE01000025">
    <property type="protein sequence ID" value="GES10944.1"/>
    <property type="molecule type" value="Genomic_DNA"/>
</dbReference>
<evidence type="ECO:0000256" key="7">
    <source>
        <dbReference type="SAM" id="Phobius"/>
    </source>
</evidence>
<gene>
    <name evidence="9" type="ORF">Amac_045410</name>
</gene>
<proteinExistence type="inferred from homology"/>
<feature type="transmembrane region" description="Helical" evidence="7">
    <location>
        <begin position="386"/>
        <end position="409"/>
    </location>
</feature>